<dbReference type="HOGENOM" id="CLU_035030_1_0_5"/>
<feature type="chain" id="PRO_5002736852" description="Chemotaxis protein MotC" evidence="2">
    <location>
        <begin position="23"/>
        <end position="566"/>
    </location>
</feature>
<keyword evidence="4" id="KW-1185">Reference proteome</keyword>
<organism evidence="3 4">
    <name type="scientific">Hoeflea phototrophica (strain DSM 17068 / NCIMB 14078 / DFL-43)</name>
    <dbReference type="NCBI Taxonomy" id="411684"/>
    <lineage>
        <taxon>Bacteria</taxon>
        <taxon>Pseudomonadati</taxon>
        <taxon>Pseudomonadota</taxon>
        <taxon>Alphaproteobacteria</taxon>
        <taxon>Hyphomicrobiales</taxon>
        <taxon>Rhizobiaceae</taxon>
        <taxon>Hoeflea</taxon>
    </lineage>
</organism>
<dbReference type="Proteomes" id="UP000004291">
    <property type="component" value="Chromosome"/>
</dbReference>
<keyword evidence="2" id="KW-0732">Signal</keyword>
<feature type="compositionally biased region" description="Low complexity" evidence="1">
    <location>
        <begin position="73"/>
        <end position="92"/>
    </location>
</feature>
<proteinExistence type="predicted"/>
<protein>
    <recommendedName>
        <fullName evidence="5">Chemotaxis protein MotC</fullName>
    </recommendedName>
</protein>
<dbReference type="EMBL" id="ABIA03000002">
    <property type="protein sequence ID" value="EDQ34599.1"/>
    <property type="molecule type" value="Genomic_DNA"/>
</dbReference>
<sequence length="566" mass="60237">MPRLARPIVVSFAAFAAMFAFAASAEEPAAPQPPPTGQDKRHTADGQQDPAPGSSDSRALIFDPTVGYPPFVDPATTAGQAADGGAAQPDGADGLGADGVENGSQAADLQGGESSAPSAGDAQSVGVEAAAPSGPDAASGAMIANEAVDGIKASDFPMPSDLDGLEPYKLIRSLQYVQDAVVLGDHSAMEMQRFLLGVIDSRLRAADQSVFDDPRNVDAALIYAMSGGNPETLEILALQDKFGNFDNEITTVLRAYLNGRAAKTQTTLAEVVAIYRDSRIGPYLTLIAANVTAALNDPAALELFDWARLTAPGTLVEEAALRRSLFIAAAQNMVDEALEYAQLYARRFINSPYAGQYADLLVDLVVLNYEKVGDDQLNAILTFMDRPRKREVYLRIARKAVISGLRDLAVFASGKAEELASPEDRIPLALADLYAGMAKVPTDGVDAVLEELNAVSERQLSPRDRALRTAAQIVAAEVIRKPDPNSLTQAFSPMLNEPNAPEQDADLTGIAEDEGQVEVPELEQIAEMDEETQAAVKVFEGYVSDRKKTLERIDQMLEGIAEDQGS</sequence>
<comment type="caution">
    <text evidence="3">The sequence shown here is derived from an EMBL/GenBank/DDBJ whole genome shotgun (WGS) entry which is preliminary data.</text>
</comment>
<evidence type="ECO:0000256" key="1">
    <source>
        <dbReference type="SAM" id="MobiDB-lite"/>
    </source>
</evidence>
<reference evidence="3 4" key="2">
    <citation type="submission" date="2012-06" db="EMBL/GenBank/DDBJ databases">
        <authorList>
            <person name="Fiebig A."/>
        </authorList>
    </citation>
    <scope>NUCLEOTIDE SEQUENCE [LARGE SCALE GENOMIC DNA]</scope>
    <source>
        <strain evidence="3 4">DFL-43</strain>
    </source>
</reference>
<dbReference type="STRING" id="411684.HPDFL43_00340"/>
<evidence type="ECO:0000256" key="2">
    <source>
        <dbReference type="SAM" id="SignalP"/>
    </source>
</evidence>
<evidence type="ECO:0008006" key="5">
    <source>
        <dbReference type="Google" id="ProtNLM"/>
    </source>
</evidence>
<feature type="compositionally biased region" description="Polar residues" evidence="1">
    <location>
        <begin position="102"/>
        <end position="117"/>
    </location>
</feature>
<evidence type="ECO:0000313" key="4">
    <source>
        <dbReference type="Proteomes" id="UP000004291"/>
    </source>
</evidence>
<dbReference type="eggNOG" id="ENOG502ZART">
    <property type="taxonomic scope" value="Bacteria"/>
</dbReference>
<gene>
    <name evidence="3" type="ORF">HPDFL43_00340</name>
</gene>
<dbReference type="RefSeq" id="WP_007195860.1">
    <property type="nucleotide sequence ID" value="NZ_CM002917.1"/>
</dbReference>
<dbReference type="OrthoDB" id="9812933at2"/>
<reference evidence="3 4" key="1">
    <citation type="submission" date="2007-10" db="EMBL/GenBank/DDBJ databases">
        <authorList>
            <person name="Wagner-Dobler I."/>
            <person name="Ferriera S."/>
            <person name="Johnson J."/>
            <person name="Kravitz S."/>
            <person name="Beeson K."/>
            <person name="Sutton G."/>
            <person name="Rogers Y.-H."/>
            <person name="Friedman R."/>
            <person name="Frazier M."/>
            <person name="Venter J.C."/>
        </authorList>
    </citation>
    <scope>NUCLEOTIDE SEQUENCE [LARGE SCALE GENOMIC DNA]</scope>
    <source>
        <strain evidence="3 4">DFL-43</strain>
    </source>
</reference>
<dbReference type="AlphaFoldDB" id="A9CYN4"/>
<feature type="region of interest" description="Disordered" evidence="1">
    <location>
        <begin position="25"/>
        <end position="138"/>
    </location>
</feature>
<evidence type="ECO:0000313" key="3">
    <source>
        <dbReference type="EMBL" id="EDQ34599.1"/>
    </source>
</evidence>
<feature type="signal peptide" evidence="2">
    <location>
        <begin position="1"/>
        <end position="22"/>
    </location>
</feature>
<accession>A9CYN4</accession>
<name>A9CYN4_HOEPD</name>
<feature type="compositionally biased region" description="Low complexity" evidence="1">
    <location>
        <begin position="129"/>
        <end position="138"/>
    </location>
</feature>